<dbReference type="Gene3D" id="1.10.260.40">
    <property type="entry name" value="lambda repressor-like DNA-binding domains"/>
    <property type="match status" value="1"/>
</dbReference>
<evidence type="ECO:0000256" key="1">
    <source>
        <dbReference type="ARBA" id="ARBA00023015"/>
    </source>
</evidence>
<dbReference type="GO" id="GO:0003677">
    <property type="term" value="F:DNA binding"/>
    <property type="evidence" value="ECO:0007669"/>
    <property type="project" value="UniProtKB-KW"/>
</dbReference>
<evidence type="ECO:0000313" key="5">
    <source>
        <dbReference type="EMBL" id="OGC88896.1"/>
    </source>
</evidence>
<dbReference type="Proteomes" id="UP000176568">
    <property type="component" value="Unassembled WGS sequence"/>
</dbReference>
<keyword evidence="1" id="KW-0805">Transcription regulation</keyword>
<keyword evidence="2 5" id="KW-0238">DNA-binding</keyword>
<dbReference type="EMBL" id="MEXB01000002">
    <property type="protein sequence ID" value="OGC88896.1"/>
    <property type="molecule type" value="Genomic_DNA"/>
</dbReference>
<dbReference type="GO" id="GO:0005829">
    <property type="term" value="C:cytosol"/>
    <property type="evidence" value="ECO:0007669"/>
    <property type="project" value="TreeGrafter"/>
</dbReference>
<dbReference type="AlphaFoldDB" id="A0A1F4Y541"/>
<accession>A0A1F4Y541</accession>
<dbReference type="CDD" id="cd00093">
    <property type="entry name" value="HTH_XRE"/>
    <property type="match status" value="1"/>
</dbReference>
<keyword evidence="3" id="KW-0804">Transcription</keyword>
<dbReference type="Pfam" id="PF01381">
    <property type="entry name" value="HTH_3"/>
    <property type="match status" value="1"/>
</dbReference>
<protein>
    <submittedName>
        <fullName evidence="5">DNA-binding protein</fullName>
    </submittedName>
</protein>
<dbReference type="InterPro" id="IPR010982">
    <property type="entry name" value="Lambda_DNA-bd_dom_sf"/>
</dbReference>
<evidence type="ECO:0000259" key="4">
    <source>
        <dbReference type="PROSITE" id="PS50943"/>
    </source>
</evidence>
<evidence type="ECO:0000313" key="6">
    <source>
        <dbReference type="Proteomes" id="UP000176568"/>
    </source>
</evidence>
<evidence type="ECO:0000256" key="2">
    <source>
        <dbReference type="ARBA" id="ARBA00023125"/>
    </source>
</evidence>
<dbReference type="InterPro" id="IPR050807">
    <property type="entry name" value="TransReg_Diox_bact_type"/>
</dbReference>
<reference evidence="5 6" key="1">
    <citation type="journal article" date="2016" name="Nat. Commun.">
        <title>Thousands of microbial genomes shed light on interconnected biogeochemical processes in an aquifer system.</title>
        <authorList>
            <person name="Anantharaman K."/>
            <person name="Brown C.T."/>
            <person name="Hug L.A."/>
            <person name="Sharon I."/>
            <person name="Castelle C.J."/>
            <person name="Probst A.J."/>
            <person name="Thomas B.C."/>
            <person name="Singh A."/>
            <person name="Wilkins M.J."/>
            <person name="Karaoz U."/>
            <person name="Brodie E.L."/>
            <person name="Williams K.H."/>
            <person name="Hubbard S.S."/>
            <person name="Banfield J.F."/>
        </authorList>
    </citation>
    <scope>NUCLEOTIDE SEQUENCE [LARGE SCALE GENOMIC DNA]</scope>
</reference>
<name>A0A1F4Y541_9BACT</name>
<gene>
    <name evidence="5" type="ORF">A2419_02580</name>
</gene>
<dbReference type="SMART" id="SM00530">
    <property type="entry name" value="HTH_XRE"/>
    <property type="match status" value="1"/>
</dbReference>
<organism evidence="5 6">
    <name type="scientific">Candidatus Adlerbacteria bacterium RIFOXYC1_FULL_48_26</name>
    <dbReference type="NCBI Taxonomy" id="1797247"/>
    <lineage>
        <taxon>Bacteria</taxon>
        <taxon>Candidatus Adleribacteriota</taxon>
    </lineage>
</organism>
<proteinExistence type="predicted"/>
<feature type="domain" description="HTH cro/C1-type" evidence="4">
    <location>
        <begin position="12"/>
        <end position="66"/>
    </location>
</feature>
<dbReference type="PROSITE" id="PS50943">
    <property type="entry name" value="HTH_CROC1"/>
    <property type="match status" value="1"/>
</dbReference>
<dbReference type="PANTHER" id="PTHR46797:SF23">
    <property type="entry name" value="HTH-TYPE TRANSCRIPTIONAL REGULATOR SUTR"/>
    <property type="match status" value="1"/>
</dbReference>
<dbReference type="InterPro" id="IPR001387">
    <property type="entry name" value="Cro/C1-type_HTH"/>
</dbReference>
<comment type="caution">
    <text evidence="5">The sequence shown here is derived from an EMBL/GenBank/DDBJ whole genome shotgun (WGS) entry which is preliminary data.</text>
</comment>
<dbReference type="PANTHER" id="PTHR46797">
    <property type="entry name" value="HTH-TYPE TRANSCRIPTIONAL REGULATOR"/>
    <property type="match status" value="1"/>
</dbReference>
<dbReference type="STRING" id="1797247.A2419_02580"/>
<sequence>MNNSAKKLGDNIRRIRLAKDMTQGDLCRKLGLDRAYMSNVESGKKNPTLSTIERIAKALNVSIEELVK</sequence>
<evidence type="ECO:0000256" key="3">
    <source>
        <dbReference type="ARBA" id="ARBA00023163"/>
    </source>
</evidence>
<dbReference type="SUPFAM" id="SSF47413">
    <property type="entry name" value="lambda repressor-like DNA-binding domains"/>
    <property type="match status" value="1"/>
</dbReference>
<dbReference type="GO" id="GO:0003700">
    <property type="term" value="F:DNA-binding transcription factor activity"/>
    <property type="evidence" value="ECO:0007669"/>
    <property type="project" value="TreeGrafter"/>
</dbReference>